<name>A0A372IQ80_9BACT</name>
<sequence length="105" mass="11646">MKLSDTFQMPGHALRGLRHVLQINERCFAVAIHGTSSCSYRFLVCSSGLQDLALSLQDSAQLYSLQLLKGEAWLCMLDEFASMSTKNSHQQPSLATPVYLLRGLV</sequence>
<evidence type="ECO:0000313" key="2">
    <source>
        <dbReference type="Proteomes" id="UP000264702"/>
    </source>
</evidence>
<dbReference type="AlphaFoldDB" id="A0A372IQ80"/>
<gene>
    <name evidence="1" type="ORF">D0Y96_10485</name>
</gene>
<comment type="caution">
    <text evidence="1">The sequence shown here is derived from an EMBL/GenBank/DDBJ whole genome shotgun (WGS) entry which is preliminary data.</text>
</comment>
<evidence type="ECO:0000313" key="1">
    <source>
        <dbReference type="EMBL" id="RFU17112.1"/>
    </source>
</evidence>
<protein>
    <submittedName>
        <fullName evidence="1">Uncharacterized protein</fullName>
    </submittedName>
</protein>
<proteinExistence type="predicted"/>
<organism evidence="1 2">
    <name type="scientific">Paracidobacterium acidisoli</name>
    <dbReference type="NCBI Taxonomy" id="2303751"/>
    <lineage>
        <taxon>Bacteria</taxon>
        <taxon>Pseudomonadati</taxon>
        <taxon>Acidobacteriota</taxon>
        <taxon>Terriglobia</taxon>
        <taxon>Terriglobales</taxon>
        <taxon>Acidobacteriaceae</taxon>
        <taxon>Paracidobacterium</taxon>
    </lineage>
</organism>
<dbReference type="EMBL" id="QVQT01000003">
    <property type="protein sequence ID" value="RFU17112.1"/>
    <property type="molecule type" value="Genomic_DNA"/>
</dbReference>
<accession>A0A372IQ80</accession>
<dbReference type="Proteomes" id="UP000264702">
    <property type="component" value="Unassembled WGS sequence"/>
</dbReference>
<keyword evidence="2" id="KW-1185">Reference proteome</keyword>
<reference evidence="1 2" key="1">
    <citation type="submission" date="2018-08" db="EMBL/GenBank/DDBJ databases">
        <title>Acidipila sp. 4G-K13, an acidobacterium isolated from forest soil.</title>
        <authorList>
            <person name="Gao Z.-H."/>
            <person name="Qiu L.-H."/>
        </authorList>
    </citation>
    <scope>NUCLEOTIDE SEQUENCE [LARGE SCALE GENOMIC DNA]</scope>
    <source>
        <strain evidence="1 2">4G-K13</strain>
    </source>
</reference>